<organism evidence="1 2">
    <name type="scientific">Popillia japonica</name>
    <name type="common">Japanese beetle</name>
    <dbReference type="NCBI Taxonomy" id="7064"/>
    <lineage>
        <taxon>Eukaryota</taxon>
        <taxon>Metazoa</taxon>
        <taxon>Ecdysozoa</taxon>
        <taxon>Arthropoda</taxon>
        <taxon>Hexapoda</taxon>
        <taxon>Insecta</taxon>
        <taxon>Pterygota</taxon>
        <taxon>Neoptera</taxon>
        <taxon>Endopterygota</taxon>
        <taxon>Coleoptera</taxon>
        <taxon>Polyphaga</taxon>
        <taxon>Scarabaeiformia</taxon>
        <taxon>Scarabaeidae</taxon>
        <taxon>Rutelinae</taxon>
        <taxon>Popillia</taxon>
    </lineage>
</organism>
<keyword evidence="2" id="KW-1185">Reference proteome</keyword>
<gene>
    <name evidence="1" type="ORF">QE152_g15535</name>
</gene>
<sequence length="161" mass="19389">MTIENSAKAAKRTIYPSRKWRVEPEKYANFKDDIWKQYNPSVKQNTAQEKISYVGKLITDTTNRVFKIQKEFSVKQNTAQEKISYVGKLITDTTNRVFKIQKEFTPKSKQPPPWWDEECTRVIQERRKITKYYKANRTLDTYIKYQETIAYSKRFLKQKKR</sequence>
<dbReference type="AlphaFoldDB" id="A0AAW1L5A0"/>
<proteinExistence type="predicted"/>
<dbReference type="EMBL" id="JASPKY010000153">
    <property type="protein sequence ID" value="KAK9730065.1"/>
    <property type="molecule type" value="Genomic_DNA"/>
</dbReference>
<dbReference type="Proteomes" id="UP001458880">
    <property type="component" value="Unassembled WGS sequence"/>
</dbReference>
<name>A0AAW1L5A0_POPJA</name>
<evidence type="ECO:0000313" key="1">
    <source>
        <dbReference type="EMBL" id="KAK9730065.1"/>
    </source>
</evidence>
<reference evidence="1 2" key="1">
    <citation type="journal article" date="2024" name="BMC Genomics">
        <title>De novo assembly and annotation of Popillia japonica's genome with initial clues to its potential as an invasive pest.</title>
        <authorList>
            <person name="Cucini C."/>
            <person name="Boschi S."/>
            <person name="Funari R."/>
            <person name="Cardaioli E."/>
            <person name="Iannotti N."/>
            <person name="Marturano G."/>
            <person name="Paoli F."/>
            <person name="Bruttini M."/>
            <person name="Carapelli A."/>
            <person name="Frati F."/>
            <person name="Nardi F."/>
        </authorList>
    </citation>
    <scope>NUCLEOTIDE SEQUENCE [LARGE SCALE GENOMIC DNA]</scope>
    <source>
        <strain evidence="1">DMR45628</strain>
    </source>
</reference>
<protein>
    <submittedName>
        <fullName evidence="1">Uncharacterized protein</fullName>
    </submittedName>
</protein>
<accession>A0AAW1L5A0</accession>
<evidence type="ECO:0000313" key="2">
    <source>
        <dbReference type="Proteomes" id="UP001458880"/>
    </source>
</evidence>
<comment type="caution">
    <text evidence="1">The sequence shown here is derived from an EMBL/GenBank/DDBJ whole genome shotgun (WGS) entry which is preliminary data.</text>
</comment>